<keyword evidence="4" id="KW-0833">Ubl conjugation pathway</keyword>
<dbReference type="GO" id="GO:0051301">
    <property type="term" value="P:cell division"/>
    <property type="evidence" value="ECO:0007669"/>
    <property type="project" value="UniProtKB-KW"/>
</dbReference>
<dbReference type="SUPFAM" id="SSF49785">
    <property type="entry name" value="Galactose-binding domain-like"/>
    <property type="match status" value="1"/>
</dbReference>
<dbReference type="EMBL" id="ML004456">
    <property type="protein sequence ID" value="RKP30563.1"/>
    <property type="molecule type" value="Genomic_DNA"/>
</dbReference>
<dbReference type="InterPro" id="IPR004939">
    <property type="entry name" value="APC_su10/DOC_dom"/>
</dbReference>
<feature type="region of interest" description="Disordered" evidence="6">
    <location>
        <begin position="101"/>
        <end position="129"/>
    </location>
</feature>
<dbReference type="Gene3D" id="2.60.120.260">
    <property type="entry name" value="Galactose-binding domain-like"/>
    <property type="match status" value="1"/>
</dbReference>
<dbReference type="InterPro" id="IPR016901">
    <property type="entry name" value="APC10/Doc1"/>
</dbReference>
<dbReference type="Pfam" id="PF03256">
    <property type="entry name" value="ANAPC10"/>
    <property type="match status" value="1"/>
</dbReference>
<accession>A0A4P9ZCM2</accession>
<feature type="region of interest" description="Disordered" evidence="6">
    <location>
        <begin position="1"/>
        <end position="60"/>
    </location>
</feature>
<dbReference type="SMART" id="SM01337">
    <property type="entry name" value="APC10"/>
    <property type="match status" value="1"/>
</dbReference>
<evidence type="ECO:0000259" key="7">
    <source>
        <dbReference type="PROSITE" id="PS51284"/>
    </source>
</evidence>
<name>A0A4P9ZCM2_9ASCO</name>
<evidence type="ECO:0000256" key="6">
    <source>
        <dbReference type="SAM" id="MobiDB-lite"/>
    </source>
</evidence>
<keyword evidence="2" id="KW-0132">Cell division</keyword>
<evidence type="ECO:0000313" key="8">
    <source>
        <dbReference type="EMBL" id="RKP30563.1"/>
    </source>
</evidence>
<dbReference type="Proteomes" id="UP000268321">
    <property type="component" value="Unassembled WGS sequence"/>
</dbReference>
<dbReference type="PANTHER" id="PTHR12936:SF0">
    <property type="entry name" value="ANAPHASE-PROMOTING COMPLEX SUBUNIT 10"/>
    <property type="match status" value="1"/>
</dbReference>
<keyword evidence="5" id="KW-0131">Cell cycle</keyword>
<evidence type="ECO:0000256" key="1">
    <source>
        <dbReference type="ARBA" id="ARBA00006762"/>
    </source>
</evidence>
<dbReference type="InterPro" id="IPR008979">
    <property type="entry name" value="Galactose-bd-like_sf"/>
</dbReference>
<evidence type="ECO:0000256" key="2">
    <source>
        <dbReference type="ARBA" id="ARBA00022618"/>
    </source>
</evidence>
<feature type="compositionally biased region" description="Polar residues" evidence="6">
    <location>
        <begin position="109"/>
        <end position="121"/>
    </location>
</feature>
<organism evidence="8 9">
    <name type="scientific">Metschnikowia bicuspidata</name>
    <dbReference type="NCBI Taxonomy" id="27322"/>
    <lineage>
        <taxon>Eukaryota</taxon>
        <taxon>Fungi</taxon>
        <taxon>Dikarya</taxon>
        <taxon>Ascomycota</taxon>
        <taxon>Saccharomycotina</taxon>
        <taxon>Pichiomycetes</taxon>
        <taxon>Metschnikowiaceae</taxon>
        <taxon>Metschnikowia</taxon>
    </lineage>
</organism>
<feature type="domain" description="DOC" evidence="7">
    <location>
        <begin position="60"/>
        <end position="261"/>
    </location>
</feature>
<dbReference type="PANTHER" id="PTHR12936">
    <property type="entry name" value="ANAPHASE-PROMOTING COMPLEX 10"/>
    <property type="match status" value="1"/>
</dbReference>
<dbReference type="GO" id="GO:0070979">
    <property type="term" value="P:protein K11-linked ubiquitination"/>
    <property type="evidence" value="ECO:0007669"/>
    <property type="project" value="TreeGrafter"/>
</dbReference>
<dbReference type="GO" id="GO:0005680">
    <property type="term" value="C:anaphase-promoting complex"/>
    <property type="evidence" value="ECO:0007669"/>
    <property type="project" value="InterPro"/>
</dbReference>
<dbReference type="GO" id="GO:0031145">
    <property type="term" value="P:anaphase-promoting complex-dependent catabolic process"/>
    <property type="evidence" value="ECO:0007669"/>
    <property type="project" value="InterPro"/>
</dbReference>
<dbReference type="PROSITE" id="PS51284">
    <property type="entry name" value="DOC"/>
    <property type="match status" value="1"/>
</dbReference>
<evidence type="ECO:0000256" key="3">
    <source>
        <dbReference type="ARBA" id="ARBA00022776"/>
    </source>
</evidence>
<comment type="similarity">
    <text evidence="1">Belongs to the APC10 family.</text>
</comment>
<sequence>MPDPQLAAISTYHIGTDERSGNPGFGHSPSERSGTGGDDAAIYNFPTEESHDPSGTEQQSIEHLQNEFYARGLEDIESLQLLDLSPLATWKLSSFKQGHGLDQLRDDNPNTYWQSDGSSDGTPDPNFSGDSVHHKVHAITLQFSKKVSLERIMLFCNYHIDESYTPLKIRIMAGSSSWDLTEVCVVSFDKPVGWSHIIFLGVRGDGLLKCFVVKIIILANHQDGKDSHIRALRCFGKKATSFSGLKYPIAPDTSTLEGANDHHNGQSMEVGPTTETILNNVADVIGFNTGFDTLPLQSVSGIR</sequence>
<evidence type="ECO:0000313" key="9">
    <source>
        <dbReference type="Proteomes" id="UP000268321"/>
    </source>
</evidence>
<dbReference type="CDD" id="cd08366">
    <property type="entry name" value="APC10"/>
    <property type="match status" value="1"/>
</dbReference>
<keyword evidence="3" id="KW-0498">Mitosis</keyword>
<protein>
    <submittedName>
        <fullName evidence="8">Galactose-binding like protein</fullName>
    </submittedName>
</protein>
<keyword evidence="9" id="KW-1185">Reference proteome</keyword>
<reference evidence="9" key="1">
    <citation type="journal article" date="2018" name="Nat. Microbiol.">
        <title>Leveraging single-cell genomics to expand the fungal tree of life.</title>
        <authorList>
            <person name="Ahrendt S.R."/>
            <person name="Quandt C.A."/>
            <person name="Ciobanu D."/>
            <person name="Clum A."/>
            <person name="Salamov A."/>
            <person name="Andreopoulos B."/>
            <person name="Cheng J.F."/>
            <person name="Woyke T."/>
            <person name="Pelin A."/>
            <person name="Henrissat B."/>
            <person name="Reynolds N.K."/>
            <person name="Benny G.L."/>
            <person name="Smith M.E."/>
            <person name="James T.Y."/>
            <person name="Grigoriev I.V."/>
        </authorList>
    </citation>
    <scope>NUCLEOTIDE SEQUENCE [LARGE SCALE GENOMIC DNA]</scope>
    <source>
        <strain evidence="9">Baker2002</strain>
    </source>
</reference>
<dbReference type="AlphaFoldDB" id="A0A4P9ZCM2"/>
<dbReference type="OrthoDB" id="24948at2759"/>
<evidence type="ECO:0000256" key="4">
    <source>
        <dbReference type="ARBA" id="ARBA00022786"/>
    </source>
</evidence>
<evidence type="ECO:0000256" key="5">
    <source>
        <dbReference type="ARBA" id="ARBA00023306"/>
    </source>
</evidence>
<gene>
    <name evidence="8" type="ORF">METBISCDRAFT_30839</name>
</gene>
<proteinExistence type="inferred from homology"/>